<name>A0AAD5LVP9_PARTN</name>
<evidence type="ECO:0000313" key="2">
    <source>
        <dbReference type="Proteomes" id="UP001196413"/>
    </source>
</evidence>
<dbReference type="Proteomes" id="UP001196413">
    <property type="component" value="Unassembled WGS sequence"/>
</dbReference>
<gene>
    <name evidence="1" type="ORF">KIN20_000580</name>
</gene>
<dbReference type="EMBL" id="JAHQIW010000087">
    <property type="protein sequence ID" value="KAJ1345938.1"/>
    <property type="molecule type" value="Genomic_DNA"/>
</dbReference>
<sequence length="64" mass="7329">MILESKWYRRGSTTLDRKWYKWRGRHPAATNLNITLIYGHGFPGILRIPSGTSPSLSQLLSVTE</sequence>
<comment type="caution">
    <text evidence="1">The sequence shown here is derived from an EMBL/GenBank/DDBJ whole genome shotgun (WGS) entry which is preliminary data.</text>
</comment>
<protein>
    <submittedName>
        <fullName evidence="1">Uncharacterized protein</fullName>
    </submittedName>
</protein>
<organism evidence="1 2">
    <name type="scientific">Parelaphostrongylus tenuis</name>
    <name type="common">Meningeal worm</name>
    <dbReference type="NCBI Taxonomy" id="148309"/>
    <lineage>
        <taxon>Eukaryota</taxon>
        <taxon>Metazoa</taxon>
        <taxon>Ecdysozoa</taxon>
        <taxon>Nematoda</taxon>
        <taxon>Chromadorea</taxon>
        <taxon>Rhabditida</taxon>
        <taxon>Rhabditina</taxon>
        <taxon>Rhabditomorpha</taxon>
        <taxon>Strongyloidea</taxon>
        <taxon>Metastrongylidae</taxon>
        <taxon>Parelaphostrongylus</taxon>
    </lineage>
</organism>
<evidence type="ECO:0000313" key="1">
    <source>
        <dbReference type="EMBL" id="KAJ1345938.1"/>
    </source>
</evidence>
<keyword evidence="2" id="KW-1185">Reference proteome</keyword>
<proteinExistence type="predicted"/>
<reference evidence="1" key="1">
    <citation type="submission" date="2021-06" db="EMBL/GenBank/DDBJ databases">
        <title>Parelaphostrongylus tenuis whole genome reference sequence.</title>
        <authorList>
            <person name="Garwood T.J."/>
            <person name="Larsen P.A."/>
            <person name="Fountain-Jones N.M."/>
            <person name="Garbe J.R."/>
            <person name="Macchietto M.G."/>
            <person name="Kania S.A."/>
            <person name="Gerhold R.W."/>
            <person name="Richards J.E."/>
            <person name="Wolf T.M."/>
        </authorList>
    </citation>
    <scope>NUCLEOTIDE SEQUENCE</scope>
    <source>
        <strain evidence="1">MNPRO001-30</strain>
        <tissue evidence="1">Meninges</tissue>
    </source>
</reference>
<accession>A0AAD5LVP9</accession>
<dbReference type="AlphaFoldDB" id="A0AAD5LVP9"/>